<sequence>MVTINQSWTLLCYTMPPRVPGKALMKSYEKLDASWLWRERDGGRTRCEMEDGSDAWKGDETGMQMDGGEGRRENACSESERWIGGKKAQEAMGPNNLGSLCKARVC</sequence>
<name>A0AAV6PR38_SOLSE</name>
<feature type="region of interest" description="Disordered" evidence="1">
    <location>
        <begin position="46"/>
        <end position="74"/>
    </location>
</feature>
<organism evidence="2 3">
    <name type="scientific">Solea senegalensis</name>
    <name type="common">Senegalese sole</name>
    <dbReference type="NCBI Taxonomy" id="28829"/>
    <lineage>
        <taxon>Eukaryota</taxon>
        <taxon>Metazoa</taxon>
        <taxon>Chordata</taxon>
        <taxon>Craniata</taxon>
        <taxon>Vertebrata</taxon>
        <taxon>Euteleostomi</taxon>
        <taxon>Actinopterygii</taxon>
        <taxon>Neopterygii</taxon>
        <taxon>Teleostei</taxon>
        <taxon>Neoteleostei</taxon>
        <taxon>Acanthomorphata</taxon>
        <taxon>Carangaria</taxon>
        <taxon>Pleuronectiformes</taxon>
        <taxon>Pleuronectoidei</taxon>
        <taxon>Soleidae</taxon>
        <taxon>Solea</taxon>
    </lineage>
</organism>
<evidence type="ECO:0000313" key="2">
    <source>
        <dbReference type="EMBL" id="KAG7474825.1"/>
    </source>
</evidence>
<dbReference type="EMBL" id="JAGKHQ010000021">
    <property type="protein sequence ID" value="KAG7474825.1"/>
    <property type="molecule type" value="Genomic_DNA"/>
</dbReference>
<comment type="caution">
    <text evidence="2">The sequence shown here is derived from an EMBL/GenBank/DDBJ whole genome shotgun (WGS) entry which is preliminary data.</text>
</comment>
<dbReference type="Proteomes" id="UP000693946">
    <property type="component" value="Linkage Group LG9"/>
</dbReference>
<evidence type="ECO:0000256" key="1">
    <source>
        <dbReference type="SAM" id="MobiDB-lite"/>
    </source>
</evidence>
<gene>
    <name evidence="2" type="ORF">JOB18_017941</name>
</gene>
<evidence type="ECO:0000313" key="3">
    <source>
        <dbReference type="Proteomes" id="UP000693946"/>
    </source>
</evidence>
<protein>
    <submittedName>
        <fullName evidence="2">Uncharacterized protein</fullName>
    </submittedName>
</protein>
<keyword evidence="3" id="KW-1185">Reference proteome</keyword>
<feature type="compositionally biased region" description="Basic and acidic residues" evidence="1">
    <location>
        <begin position="46"/>
        <end position="60"/>
    </location>
</feature>
<reference evidence="2 3" key="1">
    <citation type="journal article" date="2021" name="Sci. Rep.">
        <title>Chromosome anchoring in Senegalese sole (Solea senegalensis) reveals sex-associated markers and genome rearrangements in flatfish.</title>
        <authorList>
            <person name="Guerrero-Cozar I."/>
            <person name="Gomez-Garrido J."/>
            <person name="Berbel C."/>
            <person name="Martinez-Blanch J.F."/>
            <person name="Alioto T."/>
            <person name="Claros M.G."/>
            <person name="Gagnaire P.A."/>
            <person name="Manchado M."/>
        </authorList>
    </citation>
    <scope>NUCLEOTIDE SEQUENCE [LARGE SCALE GENOMIC DNA]</scope>
    <source>
        <strain evidence="2">Sse05_10M</strain>
    </source>
</reference>
<accession>A0AAV6PR38</accession>
<dbReference type="AlphaFoldDB" id="A0AAV6PR38"/>
<proteinExistence type="predicted"/>